<dbReference type="SMART" id="SM00253">
    <property type="entry name" value="SOCS"/>
    <property type="match status" value="1"/>
</dbReference>
<dbReference type="InterPro" id="IPR036860">
    <property type="entry name" value="SH2_dom_sf"/>
</dbReference>
<evidence type="ECO:0000256" key="5">
    <source>
        <dbReference type="PROSITE-ProRule" id="PRU00191"/>
    </source>
</evidence>
<dbReference type="PROSITE" id="PS50001">
    <property type="entry name" value="SH2"/>
    <property type="match status" value="1"/>
</dbReference>
<dbReference type="AlphaFoldDB" id="A0AAD4NB16"/>
<name>A0AAD4NB16_9BILA</name>
<dbReference type="GO" id="GO:0009968">
    <property type="term" value="P:negative regulation of signal transduction"/>
    <property type="evidence" value="ECO:0007669"/>
    <property type="project" value="UniProtKB-KW"/>
</dbReference>
<sequence>MTKLRKEQWYWGTITSMHACRLLRGNPPGTFLIRDSQSENFIFSISYVAHDGKVYHSRLSRFQGHFCLGGPNALIKSSSLIDFVEKTMDTSRDERHQLRILMHPSNMETIETIEMKYPLRRNQFMPSLKHLCRITIRHSIRDITQIQQLPVPGKLKKYLSSSTYMLVNE</sequence>
<evidence type="ECO:0000259" key="6">
    <source>
        <dbReference type="PROSITE" id="PS50001"/>
    </source>
</evidence>
<dbReference type="PANTHER" id="PTHR10155:SF0">
    <property type="entry name" value="SUPPRESSOR OF CYTOKINE SIGNALING AT 36E, ISOFORM D"/>
    <property type="match status" value="1"/>
</dbReference>
<dbReference type="Pfam" id="PF00017">
    <property type="entry name" value="SH2"/>
    <property type="match status" value="1"/>
</dbReference>
<feature type="domain" description="SH2" evidence="6">
    <location>
        <begin position="9"/>
        <end position="105"/>
    </location>
</feature>
<dbReference type="GO" id="GO:0046935">
    <property type="term" value="F:1-phosphatidylinositol-3-kinase regulator activity"/>
    <property type="evidence" value="ECO:0007669"/>
    <property type="project" value="TreeGrafter"/>
</dbReference>
<keyword evidence="2" id="KW-0734">Signal transduction inhibitor</keyword>
<protein>
    <submittedName>
        <fullName evidence="8">SOCS box domain-containing protein</fullName>
    </submittedName>
</protein>
<dbReference type="Gene3D" id="3.30.505.10">
    <property type="entry name" value="SH2 domain"/>
    <property type="match status" value="1"/>
</dbReference>
<proteinExistence type="predicted"/>
<comment type="caution">
    <text evidence="8">The sequence shown here is derived from an EMBL/GenBank/DDBJ whole genome shotgun (WGS) entry which is preliminary data.</text>
</comment>
<keyword evidence="1" id="KW-0341">Growth regulation</keyword>
<dbReference type="SUPFAM" id="SSF55550">
    <property type="entry name" value="SH2 domain"/>
    <property type="match status" value="1"/>
</dbReference>
<dbReference type="SUPFAM" id="SSF158235">
    <property type="entry name" value="SOCS box-like"/>
    <property type="match status" value="1"/>
</dbReference>
<keyword evidence="4 5" id="KW-0727">SH2 domain</keyword>
<dbReference type="EMBL" id="JAKKPZ010000003">
    <property type="protein sequence ID" value="KAI1723657.1"/>
    <property type="molecule type" value="Genomic_DNA"/>
</dbReference>
<evidence type="ECO:0000259" key="7">
    <source>
        <dbReference type="PROSITE" id="PS50225"/>
    </source>
</evidence>
<dbReference type="InterPro" id="IPR000980">
    <property type="entry name" value="SH2"/>
</dbReference>
<dbReference type="SMART" id="SM00252">
    <property type="entry name" value="SH2"/>
    <property type="match status" value="1"/>
</dbReference>
<evidence type="ECO:0000256" key="3">
    <source>
        <dbReference type="ARBA" id="ARBA00022786"/>
    </source>
</evidence>
<feature type="domain" description="SOCS box" evidence="7">
    <location>
        <begin position="114"/>
        <end position="165"/>
    </location>
</feature>
<gene>
    <name evidence="8" type="ORF">DdX_03827</name>
</gene>
<dbReference type="PANTHER" id="PTHR10155">
    <property type="entry name" value="PHOSPHATIDYLINOSITOL 3-KINASE REGULATORY SUBUNIT"/>
    <property type="match status" value="1"/>
</dbReference>
<reference evidence="8" key="1">
    <citation type="submission" date="2022-01" db="EMBL/GenBank/DDBJ databases">
        <title>Genome Sequence Resource for Two Populations of Ditylenchus destructor, the Migratory Endoparasitic Phytonematode.</title>
        <authorList>
            <person name="Zhang H."/>
            <person name="Lin R."/>
            <person name="Xie B."/>
        </authorList>
    </citation>
    <scope>NUCLEOTIDE SEQUENCE</scope>
    <source>
        <strain evidence="8">BazhouSP</strain>
    </source>
</reference>
<dbReference type="SMART" id="SM00969">
    <property type="entry name" value="SOCS_box"/>
    <property type="match status" value="1"/>
</dbReference>
<dbReference type="PROSITE" id="PS50225">
    <property type="entry name" value="SOCS"/>
    <property type="match status" value="1"/>
</dbReference>
<dbReference type="InterPro" id="IPR001496">
    <property type="entry name" value="SOCS_box"/>
</dbReference>
<dbReference type="GO" id="GO:0005942">
    <property type="term" value="C:phosphatidylinositol 3-kinase complex"/>
    <property type="evidence" value="ECO:0007669"/>
    <property type="project" value="TreeGrafter"/>
</dbReference>
<keyword evidence="9" id="KW-1185">Reference proteome</keyword>
<accession>A0AAD4NB16</accession>
<dbReference type="Proteomes" id="UP001201812">
    <property type="component" value="Unassembled WGS sequence"/>
</dbReference>
<evidence type="ECO:0000256" key="1">
    <source>
        <dbReference type="ARBA" id="ARBA00022604"/>
    </source>
</evidence>
<keyword evidence="3" id="KW-0833">Ubl conjugation pathway</keyword>
<dbReference type="InterPro" id="IPR036036">
    <property type="entry name" value="SOCS_box-like_dom_sf"/>
</dbReference>
<evidence type="ECO:0000256" key="4">
    <source>
        <dbReference type="ARBA" id="ARBA00022999"/>
    </source>
</evidence>
<evidence type="ECO:0000313" key="8">
    <source>
        <dbReference type="EMBL" id="KAI1723657.1"/>
    </source>
</evidence>
<organism evidence="8 9">
    <name type="scientific">Ditylenchus destructor</name>
    <dbReference type="NCBI Taxonomy" id="166010"/>
    <lineage>
        <taxon>Eukaryota</taxon>
        <taxon>Metazoa</taxon>
        <taxon>Ecdysozoa</taxon>
        <taxon>Nematoda</taxon>
        <taxon>Chromadorea</taxon>
        <taxon>Rhabditida</taxon>
        <taxon>Tylenchina</taxon>
        <taxon>Tylenchomorpha</taxon>
        <taxon>Sphaerularioidea</taxon>
        <taxon>Anguinidae</taxon>
        <taxon>Anguininae</taxon>
        <taxon>Ditylenchus</taxon>
    </lineage>
</organism>
<dbReference type="GO" id="GO:0035556">
    <property type="term" value="P:intracellular signal transduction"/>
    <property type="evidence" value="ECO:0007669"/>
    <property type="project" value="InterPro"/>
</dbReference>
<dbReference type="Pfam" id="PF07525">
    <property type="entry name" value="SOCS_box"/>
    <property type="match status" value="1"/>
</dbReference>
<evidence type="ECO:0000313" key="9">
    <source>
        <dbReference type="Proteomes" id="UP001201812"/>
    </source>
</evidence>
<evidence type="ECO:0000256" key="2">
    <source>
        <dbReference type="ARBA" id="ARBA00022700"/>
    </source>
</evidence>
<dbReference type="CDD" id="cd03587">
    <property type="entry name" value="SOCS"/>
    <property type="match status" value="1"/>
</dbReference>
<dbReference type="GO" id="GO:0046854">
    <property type="term" value="P:phosphatidylinositol phosphate biosynthetic process"/>
    <property type="evidence" value="ECO:0007669"/>
    <property type="project" value="TreeGrafter"/>
</dbReference>